<dbReference type="InterPro" id="IPR011060">
    <property type="entry name" value="RibuloseP-bd_barrel"/>
</dbReference>
<name>A0A1F7I6F5_9BACT</name>
<evidence type="ECO:0000256" key="5">
    <source>
        <dbReference type="ARBA" id="ARBA00023239"/>
    </source>
</evidence>
<evidence type="ECO:0000256" key="4">
    <source>
        <dbReference type="ARBA" id="ARBA00022975"/>
    </source>
</evidence>
<evidence type="ECO:0000313" key="9">
    <source>
        <dbReference type="EMBL" id="OGK38956.1"/>
    </source>
</evidence>
<evidence type="ECO:0000259" key="8">
    <source>
        <dbReference type="SMART" id="SM00934"/>
    </source>
</evidence>
<keyword evidence="3" id="KW-0210">Decarboxylase</keyword>
<reference evidence="9 10" key="1">
    <citation type="journal article" date="2016" name="Nat. Commun.">
        <title>Thousands of microbial genomes shed light on interconnected biogeochemical processes in an aquifer system.</title>
        <authorList>
            <person name="Anantharaman K."/>
            <person name="Brown C.T."/>
            <person name="Hug L.A."/>
            <person name="Sharon I."/>
            <person name="Castelle C.J."/>
            <person name="Probst A.J."/>
            <person name="Thomas B.C."/>
            <person name="Singh A."/>
            <person name="Wilkins M.J."/>
            <person name="Karaoz U."/>
            <person name="Brodie E.L."/>
            <person name="Williams K.H."/>
            <person name="Hubbard S.S."/>
            <person name="Banfield J.F."/>
        </authorList>
    </citation>
    <scope>NUCLEOTIDE SEQUENCE [LARGE SCALE GENOMIC DNA]</scope>
</reference>
<evidence type="ECO:0000256" key="3">
    <source>
        <dbReference type="ARBA" id="ARBA00022793"/>
    </source>
</evidence>
<comment type="caution">
    <text evidence="9">The sequence shown here is derived from an EMBL/GenBank/DDBJ whole genome shotgun (WGS) entry which is preliminary data.</text>
</comment>
<evidence type="ECO:0000256" key="2">
    <source>
        <dbReference type="ARBA" id="ARBA00008847"/>
    </source>
</evidence>
<feature type="domain" description="Orotidine 5'-phosphate decarboxylase" evidence="8">
    <location>
        <begin position="17"/>
        <end position="255"/>
    </location>
</feature>
<dbReference type="GO" id="GO:0006207">
    <property type="term" value="P:'de novo' pyrimidine nucleobase biosynthetic process"/>
    <property type="evidence" value="ECO:0007669"/>
    <property type="project" value="InterPro"/>
</dbReference>
<dbReference type="UniPathway" id="UPA00070">
    <property type="reaction ID" value="UER00120"/>
</dbReference>
<evidence type="ECO:0000313" key="10">
    <source>
        <dbReference type="Proteomes" id="UP000179024"/>
    </source>
</evidence>
<dbReference type="InterPro" id="IPR001754">
    <property type="entry name" value="OMPdeCOase_dom"/>
</dbReference>
<organism evidence="9 10">
    <name type="scientific">Candidatus Roizmanbacteria bacterium RIFCSPHIGHO2_12_FULL_44_10</name>
    <dbReference type="NCBI Taxonomy" id="1802054"/>
    <lineage>
        <taxon>Bacteria</taxon>
        <taxon>Candidatus Roizmaniibacteriota</taxon>
    </lineage>
</organism>
<comment type="catalytic activity">
    <reaction evidence="6">
        <text>orotidine 5'-phosphate + H(+) = UMP + CO2</text>
        <dbReference type="Rhea" id="RHEA:11596"/>
        <dbReference type="ChEBI" id="CHEBI:15378"/>
        <dbReference type="ChEBI" id="CHEBI:16526"/>
        <dbReference type="ChEBI" id="CHEBI:57538"/>
        <dbReference type="ChEBI" id="CHEBI:57865"/>
        <dbReference type="EC" id="4.1.1.23"/>
    </reaction>
</comment>
<proteinExistence type="inferred from homology"/>
<dbReference type="InterPro" id="IPR013785">
    <property type="entry name" value="Aldolase_TIM"/>
</dbReference>
<dbReference type="AlphaFoldDB" id="A0A1F7I6F5"/>
<sequence length="272" mass="30454">MNAQQKFDAAIKKNNSLVCVGLDAQLDKLPRHIHALRNPLFEFNKAIIDTTHDLVATFKPNIAFYEAYGIEGLKQLKLTIEYLRRTYANIPVLLDAKRADIGNTSKMYAKSAFEYWEADAVTVYPYPGLDAIQPFFDYSDRMTILLIKTSNPGAAKISDLQVGEKPFYLKLAEEVKSWDKKNAGIFVGATYPSQLKEIRAIFPESFFLSAGLGAQEGEIKEAVQAGVDKDGGGIAFNASRSIIYASEDKDFAEKAREATEKLRDEINQHRNQ</sequence>
<dbReference type="CDD" id="cd04725">
    <property type="entry name" value="OMP_decarboxylase_like"/>
    <property type="match status" value="1"/>
</dbReference>
<dbReference type="Pfam" id="PF00215">
    <property type="entry name" value="OMPdecase"/>
    <property type="match status" value="1"/>
</dbReference>
<dbReference type="GO" id="GO:0044205">
    <property type="term" value="P:'de novo' UMP biosynthetic process"/>
    <property type="evidence" value="ECO:0007669"/>
    <property type="project" value="UniProtKB-UniPathway"/>
</dbReference>
<dbReference type="Proteomes" id="UP000179024">
    <property type="component" value="Unassembled WGS sequence"/>
</dbReference>
<evidence type="ECO:0000256" key="1">
    <source>
        <dbReference type="ARBA" id="ARBA00004861"/>
    </source>
</evidence>
<evidence type="ECO:0000256" key="7">
    <source>
        <dbReference type="NCBIfam" id="TIGR02127"/>
    </source>
</evidence>
<dbReference type="NCBIfam" id="TIGR02127">
    <property type="entry name" value="pyrF_sub2"/>
    <property type="match status" value="1"/>
</dbReference>
<evidence type="ECO:0000256" key="6">
    <source>
        <dbReference type="ARBA" id="ARBA00049157"/>
    </source>
</evidence>
<keyword evidence="4" id="KW-0665">Pyrimidine biosynthesis</keyword>
<comment type="similarity">
    <text evidence="2">Belongs to the OMP decarboxylase family. Type 2 subfamily.</text>
</comment>
<dbReference type="InterPro" id="IPR011995">
    <property type="entry name" value="OMPdecase_type-2"/>
</dbReference>
<accession>A0A1F7I6F5</accession>
<dbReference type="EMBL" id="MGAE01000036">
    <property type="protein sequence ID" value="OGK38956.1"/>
    <property type="molecule type" value="Genomic_DNA"/>
</dbReference>
<dbReference type="Gene3D" id="3.20.20.70">
    <property type="entry name" value="Aldolase class I"/>
    <property type="match status" value="1"/>
</dbReference>
<dbReference type="PANTHER" id="PTHR43375:SF1">
    <property type="entry name" value="OROTIDINE 5'-PHOSPHATE DECARBOXYLASE"/>
    <property type="match status" value="1"/>
</dbReference>
<dbReference type="SMART" id="SM00934">
    <property type="entry name" value="OMPdecase"/>
    <property type="match status" value="1"/>
</dbReference>
<keyword evidence="5" id="KW-0456">Lyase</keyword>
<dbReference type="EC" id="4.1.1.23" evidence="7"/>
<dbReference type="SUPFAM" id="SSF51366">
    <property type="entry name" value="Ribulose-phoshate binding barrel"/>
    <property type="match status" value="1"/>
</dbReference>
<dbReference type="PANTHER" id="PTHR43375">
    <property type="entry name" value="OROTIDINE 5'-PHOSPHATE DECARBOXYLASE"/>
    <property type="match status" value="1"/>
</dbReference>
<comment type="pathway">
    <text evidence="1">Pyrimidine metabolism; UMP biosynthesis via de novo pathway; UMP from orotate: step 2/2.</text>
</comment>
<protein>
    <recommendedName>
        <fullName evidence="7">Orotidine-5'-phosphate decarboxylase</fullName>
        <ecNumber evidence="7">4.1.1.23</ecNumber>
    </recommendedName>
</protein>
<dbReference type="GO" id="GO:0004590">
    <property type="term" value="F:orotidine-5'-phosphate decarboxylase activity"/>
    <property type="evidence" value="ECO:0007669"/>
    <property type="project" value="UniProtKB-UniRule"/>
</dbReference>
<gene>
    <name evidence="9" type="ORF">A3F34_00330</name>
</gene>